<keyword evidence="5" id="KW-0689">Ribosomal protein</keyword>
<evidence type="ECO:0000256" key="2">
    <source>
        <dbReference type="ARBA" id="ARBA00007102"/>
    </source>
</evidence>
<evidence type="ECO:0000256" key="5">
    <source>
        <dbReference type="ARBA" id="ARBA00022980"/>
    </source>
</evidence>
<evidence type="ECO:0000259" key="10">
    <source>
        <dbReference type="SMART" id="SM01403"/>
    </source>
</evidence>
<evidence type="ECO:0000256" key="1">
    <source>
        <dbReference type="ARBA" id="ARBA00004496"/>
    </source>
</evidence>
<dbReference type="Gene3D" id="3.30.70.600">
    <property type="entry name" value="Ribosomal protein S10 domain"/>
    <property type="match status" value="1"/>
</dbReference>
<keyword evidence="4" id="KW-0963">Cytoplasm</keyword>
<dbReference type="HAMAP" id="MF_00508">
    <property type="entry name" value="Ribosomal_uS10"/>
    <property type="match status" value="1"/>
</dbReference>
<dbReference type="PRINTS" id="PR00971">
    <property type="entry name" value="RIBOSOMALS10"/>
</dbReference>
<dbReference type="Ensembl" id="ENSSSCT00015053198.1">
    <property type="protein sequence ID" value="ENSSSCP00015021318.1"/>
    <property type="gene ID" value="ENSSSCG00015039974.1"/>
</dbReference>
<protein>
    <recommendedName>
        <fullName evidence="7">Small ribosomal subunit protein uS10</fullName>
    </recommendedName>
    <alternativeName>
        <fullName evidence="8">40S ribosomal protein S20</fullName>
    </alternativeName>
</protein>
<dbReference type="SUPFAM" id="SSF54999">
    <property type="entry name" value="Ribosomal protein S10"/>
    <property type="match status" value="1"/>
</dbReference>
<dbReference type="Pfam" id="PF00338">
    <property type="entry name" value="Ribosomal_S10"/>
    <property type="match status" value="1"/>
</dbReference>
<dbReference type="FunFam" id="3.30.70.600:FF:000011">
    <property type="entry name" value="Uncharacterized protein"/>
    <property type="match status" value="1"/>
</dbReference>
<evidence type="ECO:0000256" key="9">
    <source>
        <dbReference type="ARBA" id="ARBA00045746"/>
    </source>
</evidence>
<reference evidence="11" key="1">
    <citation type="submission" date="2025-08" db="UniProtKB">
        <authorList>
            <consortium name="Ensembl"/>
        </authorList>
    </citation>
    <scope>IDENTIFICATION</scope>
</reference>
<dbReference type="InterPro" id="IPR036838">
    <property type="entry name" value="Ribosomal_uS10_dom_sf"/>
</dbReference>
<dbReference type="PANTHER" id="PTHR11700">
    <property type="entry name" value="30S RIBOSOMAL PROTEIN S10 FAMILY MEMBER"/>
    <property type="match status" value="1"/>
</dbReference>
<name>A0A8D0NUC4_PIG</name>
<evidence type="ECO:0000256" key="8">
    <source>
        <dbReference type="ARBA" id="ARBA00035450"/>
    </source>
</evidence>
<comment type="subunit">
    <text evidence="3">Component of the 40S small ribosomal subunit.</text>
</comment>
<evidence type="ECO:0000256" key="6">
    <source>
        <dbReference type="ARBA" id="ARBA00023274"/>
    </source>
</evidence>
<dbReference type="SMART" id="SM01403">
    <property type="entry name" value="Ribosomal_S10"/>
    <property type="match status" value="1"/>
</dbReference>
<evidence type="ECO:0000256" key="4">
    <source>
        <dbReference type="ARBA" id="ARBA00022490"/>
    </source>
</evidence>
<comment type="subcellular location">
    <subcellularLocation>
        <location evidence="1">Cytoplasm</location>
    </subcellularLocation>
</comment>
<evidence type="ECO:0000256" key="3">
    <source>
        <dbReference type="ARBA" id="ARBA00011542"/>
    </source>
</evidence>
<comment type="function">
    <text evidence="9">Component of the small ribosomal subunit. The ribosome is a large ribonucleoprotein complex responsible for the synthesis of proteins in the cell.</text>
</comment>
<dbReference type="AlphaFoldDB" id="A0A8D0NUC4"/>
<dbReference type="GO" id="GO:0015935">
    <property type="term" value="C:small ribosomal subunit"/>
    <property type="evidence" value="ECO:0007669"/>
    <property type="project" value="InterPro"/>
</dbReference>
<organism evidence="11 12">
    <name type="scientific">Sus scrofa</name>
    <name type="common">Pig</name>
    <dbReference type="NCBI Taxonomy" id="9823"/>
    <lineage>
        <taxon>Eukaryota</taxon>
        <taxon>Metazoa</taxon>
        <taxon>Chordata</taxon>
        <taxon>Craniata</taxon>
        <taxon>Vertebrata</taxon>
        <taxon>Euteleostomi</taxon>
        <taxon>Mammalia</taxon>
        <taxon>Eutheria</taxon>
        <taxon>Laurasiatheria</taxon>
        <taxon>Artiodactyla</taxon>
        <taxon>Suina</taxon>
        <taxon>Suidae</taxon>
        <taxon>Sus</taxon>
    </lineage>
</organism>
<evidence type="ECO:0000256" key="7">
    <source>
        <dbReference type="ARBA" id="ARBA00035162"/>
    </source>
</evidence>
<dbReference type="GO" id="GO:0006412">
    <property type="term" value="P:translation"/>
    <property type="evidence" value="ECO:0007669"/>
    <property type="project" value="InterPro"/>
</dbReference>
<sequence>KTPMDPEVAIHGIRITVARPNMKSLEQVCADLIRGAKEKNLKVKGPAKTLRITTRRTPCGEGSTTWGRFQMRIHRRRMDLPSPSKAVEQIPSVRTEPGVEAEVTIADA</sequence>
<comment type="similarity">
    <text evidence="2">Belongs to the universal ribosomal protein uS10 family.</text>
</comment>
<evidence type="ECO:0000313" key="12">
    <source>
        <dbReference type="Proteomes" id="UP000694726"/>
    </source>
</evidence>
<dbReference type="GO" id="GO:0003735">
    <property type="term" value="F:structural constituent of ribosome"/>
    <property type="evidence" value="ECO:0007669"/>
    <property type="project" value="InterPro"/>
</dbReference>
<dbReference type="InterPro" id="IPR001848">
    <property type="entry name" value="Ribosomal_uS10"/>
</dbReference>
<dbReference type="InterPro" id="IPR027486">
    <property type="entry name" value="Ribosomal_uS10_dom"/>
</dbReference>
<feature type="domain" description="Small ribosomal subunit protein uS10" evidence="10">
    <location>
        <begin position="14"/>
        <end position="104"/>
    </location>
</feature>
<proteinExistence type="inferred from homology"/>
<accession>A0A8D0NUC4</accession>
<evidence type="ECO:0000313" key="11">
    <source>
        <dbReference type="Ensembl" id="ENSSSCP00015021318.1"/>
    </source>
</evidence>
<dbReference type="Proteomes" id="UP000694726">
    <property type="component" value="Unplaced"/>
</dbReference>
<dbReference type="GO" id="GO:0022626">
    <property type="term" value="C:cytosolic ribosome"/>
    <property type="evidence" value="ECO:0007669"/>
    <property type="project" value="UniProtKB-ARBA"/>
</dbReference>
<keyword evidence="6" id="KW-0687">Ribonucleoprotein</keyword>
<dbReference type="InterPro" id="IPR005729">
    <property type="entry name" value="Ribosomal_uS10_euk/arc"/>
</dbReference>
<dbReference type="NCBIfam" id="TIGR01046">
    <property type="entry name" value="uS10_euk_arch"/>
    <property type="match status" value="1"/>
</dbReference>